<gene>
    <name evidence="2" type="primary">mppA_1</name>
    <name evidence="2" type="ORF">NCTC10254_02336</name>
</gene>
<dbReference type="Pfam" id="PF00496">
    <property type="entry name" value="SBP_bac_5"/>
    <property type="match status" value="1"/>
</dbReference>
<dbReference type="RefSeq" id="WP_005527353.1">
    <property type="nucleotide sequence ID" value="NZ_CP050134.2"/>
</dbReference>
<dbReference type="EMBL" id="UARK01000033">
    <property type="protein sequence ID" value="SPW33189.1"/>
    <property type="molecule type" value="Genomic_DNA"/>
</dbReference>
<dbReference type="GO" id="GO:1904680">
    <property type="term" value="F:peptide transmembrane transporter activity"/>
    <property type="evidence" value="ECO:0007669"/>
    <property type="project" value="TreeGrafter"/>
</dbReference>
<feature type="domain" description="Solute-binding protein family 5" evidence="1">
    <location>
        <begin position="86"/>
        <end position="456"/>
    </location>
</feature>
<evidence type="ECO:0000313" key="2">
    <source>
        <dbReference type="EMBL" id="SPW33189.1"/>
    </source>
</evidence>
<dbReference type="GO" id="GO:0042597">
    <property type="term" value="C:periplasmic space"/>
    <property type="evidence" value="ECO:0007669"/>
    <property type="project" value="UniProtKB-ARBA"/>
</dbReference>
<dbReference type="GO" id="GO:0015833">
    <property type="term" value="P:peptide transport"/>
    <property type="evidence" value="ECO:0007669"/>
    <property type="project" value="TreeGrafter"/>
</dbReference>
<dbReference type="InterPro" id="IPR030678">
    <property type="entry name" value="Peptide/Ni-bd"/>
</dbReference>
<dbReference type="CDD" id="cd00995">
    <property type="entry name" value="PBP2_NikA_DppA_OppA_like"/>
    <property type="match status" value="1"/>
</dbReference>
<sequence>MPIHHQIRTVATILATITIAALVLTGCNTAVRRNGEDEVSRKLITVWGAEPQNPLLPADTNETGGTKVITALFAGLVYYDADGKTHNDVAKSIDFDGDRTYTVTLRKTRFADGTEVKAHNFVKAWNYAVTHEQSLSNYFKPIKGYTADGSGSLTGVKIVNDTTFTIELAEPLADFPDRLGHVAFYPLPDVAFENMAAFGEHPVGNGPYTLADWTHDKEIRVLTNDHYDGPRKSRNDGLRFMIYPTAEQAYQDLLTNKLDILETMPPNAFSTFEAVLGDRAINQPTAVNQFITIPQKLEYFSGEEGNLRRQAISMAINRKAITTTIYNNVYTPAVDFTAPIVKGYSASIPGHQVLRYNPTKAKELWDQANAISPYIGEFAIAYNADSGHRAWVDAVVEQLKDNLGIDAVGKPYPNYKALRNDITRHTIGCSFRAGWQADYPLISNFLVTSFATGGSANNGDYTSEEFDNLVAAGDKAKTSAAAISYYHQAEEVLFRDLPSIPLWNNNAVGGYSTQVSQVKFGWDSTPLYYRIIKN</sequence>
<dbReference type="PIRSF" id="PIRSF002741">
    <property type="entry name" value="MppA"/>
    <property type="match status" value="1"/>
</dbReference>
<dbReference type="InterPro" id="IPR039424">
    <property type="entry name" value="SBP_5"/>
</dbReference>
<dbReference type="GO" id="GO:0043190">
    <property type="term" value="C:ATP-binding cassette (ABC) transporter complex"/>
    <property type="evidence" value="ECO:0007669"/>
    <property type="project" value="InterPro"/>
</dbReference>
<dbReference type="Gene3D" id="3.10.105.10">
    <property type="entry name" value="Dipeptide-binding Protein, Domain 3"/>
    <property type="match status" value="1"/>
</dbReference>
<dbReference type="InterPro" id="IPR000914">
    <property type="entry name" value="SBP_5_dom"/>
</dbReference>
<evidence type="ECO:0000313" key="3">
    <source>
        <dbReference type="Proteomes" id="UP000249886"/>
    </source>
</evidence>
<evidence type="ECO:0000259" key="1">
    <source>
        <dbReference type="Pfam" id="PF00496"/>
    </source>
</evidence>
<dbReference type="Gene3D" id="3.40.190.10">
    <property type="entry name" value="Periplasmic binding protein-like II"/>
    <property type="match status" value="1"/>
</dbReference>
<comment type="caution">
    <text evidence="2">The sequence shown here is derived from an EMBL/GenBank/DDBJ whole genome shotgun (WGS) entry which is preliminary data.</text>
</comment>
<name>A0A6H9XTF0_9CORY</name>
<dbReference type="AlphaFoldDB" id="A0A6H9XTF0"/>
<dbReference type="Gene3D" id="3.90.76.10">
    <property type="entry name" value="Dipeptide-binding Protein, Domain 1"/>
    <property type="match status" value="1"/>
</dbReference>
<dbReference type="PANTHER" id="PTHR30290">
    <property type="entry name" value="PERIPLASMIC BINDING COMPONENT OF ABC TRANSPORTER"/>
    <property type="match status" value="1"/>
</dbReference>
<proteinExistence type="predicted"/>
<organism evidence="2 3">
    <name type="scientific">Corynebacterium matruchotii</name>
    <dbReference type="NCBI Taxonomy" id="43768"/>
    <lineage>
        <taxon>Bacteria</taxon>
        <taxon>Bacillati</taxon>
        <taxon>Actinomycetota</taxon>
        <taxon>Actinomycetes</taxon>
        <taxon>Mycobacteriales</taxon>
        <taxon>Corynebacteriaceae</taxon>
        <taxon>Corynebacterium</taxon>
    </lineage>
</organism>
<dbReference type="GeneID" id="84575057"/>
<dbReference type="SUPFAM" id="SSF53850">
    <property type="entry name" value="Periplasmic binding protein-like II"/>
    <property type="match status" value="1"/>
</dbReference>
<reference evidence="2 3" key="1">
    <citation type="submission" date="2018-06" db="EMBL/GenBank/DDBJ databases">
        <authorList>
            <consortium name="Pathogen Informatics"/>
            <person name="Doyle S."/>
        </authorList>
    </citation>
    <scope>NUCLEOTIDE SEQUENCE [LARGE SCALE GENOMIC DNA]</scope>
    <source>
        <strain evidence="2 3">NCTC10254</strain>
    </source>
</reference>
<dbReference type="Proteomes" id="UP000249886">
    <property type="component" value="Unassembled WGS sequence"/>
</dbReference>
<dbReference type="PANTHER" id="PTHR30290:SF83">
    <property type="entry name" value="ABC TRANSPORTER SUBSTRATE-BINDING PROTEIN"/>
    <property type="match status" value="1"/>
</dbReference>
<accession>A0A6H9XTF0</accession>
<protein>
    <submittedName>
        <fullName evidence="2">Peptide ABC transporter peptide-binding protein</fullName>
    </submittedName>
</protein>